<sequence length="725" mass="78449">MQQKELAGYGKSRERGSEVVPATAAGDMQQIAMNYAITITDANSLIIADEHKEYELHEVESLDNIGSLSGSQASWEHPPAASVNRGSMDDFDTSTQIVPKSGLEARSGEGNNHLAIASPTRHSPVDGATDQRVTGALVNYGEGSCQQTYSSNMGRNVYQGEIAVVEAGNVNGVNQPVTVDAIVPRAAREAVIQGSVNSPNAAIGDVRRADDRVETLQLTSQSQRSGGPRTDPIFIPEPLGTKDGDLAKSSCEAYILQHIAADGTEEMDISARFRDVSRADLMIQYGESSEGNTVTMELVCDSAKSDRHEDLGSAGELQGESAFEKANPKESEEQHGSAEAPDGNGASPTCPVAGTEAGDVSQEGYNGDGYFPELLREEEGKDDAVTVEAKGSAELTETDPEAVAALNSSVLSAYFGDILHSDTDRCFCQLAVNSGRFSVSSMNSLMDKCPDTCGHLRTCNASAVRSGTYSRIYDAVGGEVETAASGHWSKLLQRPPVNKHMPSQHRSDCHELKTNGLQSGDCRLVRKCESMEVVRDHRVDNADETRLCPKKQFTNLFGLIPNAETETTDNFQVPQLAMYDLVGTEAGRAGGFTEGCDGSCGQTEQANLTPGEAPMGRVLFYGYHGPNNQYMHTVKHPDFRYTEECTVTPQELGFDSVESLNRSLNAPSEVIVKPPACFGGPVFFRGNVAKSMLCRQDYMVNTVFQINWRENQIRRKRQSESCWQC</sequence>
<dbReference type="Proteomes" id="UP001497744">
    <property type="component" value="Unassembled WGS sequence"/>
</dbReference>
<dbReference type="AlphaFoldDB" id="A0AAV4LS44"/>
<proteinExistence type="predicted"/>
<dbReference type="RefSeq" id="XP_067715136.1">
    <property type="nucleotide sequence ID" value="XM_067859035.1"/>
</dbReference>
<comment type="caution">
    <text evidence="2">The sequence shown here is derived from an EMBL/GenBank/DDBJ whole genome shotgun (WGS) entry which is preliminary data.</text>
</comment>
<accession>A0AAV4LS44</accession>
<gene>
    <name evidence="2" type="ORF">BcabD6B2_25020</name>
</gene>
<evidence type="ECO:0000313" key="2">
    <source>
        <dbReference type="EMBL" id="GIX63067.1"/>
    </source>
</evidence>
<evidence type="ECO:0000256" key="1">
    <source>
        <dbReference type="SAM" id="MobiDB-lite"/>
    </source>
</evidence>
<protein>
    <submittedName>
        <fullName evidence="2">Phosphate starvation, putative</fullName>
    </submittedName>
</protein>
<keyword evidence="3" id="KW-1185">Reference proteome</keyword>
<dbReference type="EMBL" id="BPLF01000002">
    <property type="protein sequence ID" value="GIX63067.1"/>
    <property type="molecule type" value="Genomic_DNA"/>
</dbReference>
<name>A0AAV4LS44_BABCB</name>
<evidence type="ECO:0000313" key="3">
    <source>
        <dbReference type="Proteomes" id="UP001497744"/>
    </source>
</evidence>
<reference evidence="2 3" key="1">
    <citation type="submission" date="2021-06" db="EMBL/GenBank/DDBJ databases">
        <title>Genome sequence of Babesia caballi.</title>
        <authorList>
            <person name="Yamagishi J."/>
            <person name="Kidaka T."/>
            <person name="Ochi A."/>
        </authorList>
    </citation>
    <scope>NUCLEOTIDE SEQUENCE [LARGE SCALE GENOMIC DNA]</scope>
    <source>
        <strain evidence="2">USDA-D6B2</strain>
    </source>
</reference>
<feature type="compositionally biased region" description="Basic and acidic residues" evidence="1">
    <location>
        <begin position="322"/>
        <end position="336"/>
    </location>
</feature>
<feature type="region of interest" description="Disordered" evidence="1">
    <location>
        <begin position="304"/>
        <end position="371"/>
    </location>
</feature>
<organism evidence="2 3">
    <name type="scientific">Babesia caballi</name>
    <dbReference type="NCBI Taxonomy" id="5871"/>
    <lineage>
        <taxon>Eukaryota</taxon>
        <taxon>Sar</taxon>
        <taxon>Alveolata</taxon>
        <taxon>Apicomplexa</taxon>
        <taxon>Aconoidasida</taxon>
        <taxon>Piroplasmida</taxon>
        <taxon>Babesiidae</taxon>
        <taxon>Babesia</taxon>
    </lineage>
</organism>
<feature type="region of interest" description="Disordered" evidence="1">
    <location>
        <begin position="70"/>
        <end position="91"/>
    </location>
</feature>
<dbReference type="GeneID" id="94194548"/>